<comment type="similarity">
    <text evidence="2">In the C-terminal section; belongs to the phosphoglycerate mutase family.</text>
</comment>
<dbReference type="PANTHER" id="PTHR10606">
    <property type="entry name" value="6-PHOSPHOFRUCTO-2-KINASE/FRUCTOSE-2,6-BISPHOSPHATASE"/>
    <property type="match status" value="1"/>
</dbReference>
<comment type="subunit">
    <text evidence="3">Homodimer.</text>
</comment>
<dbReference type="Pfam" id="PF00300">
    <property type="entry name" value="His_Phos_1"/>
    <property type="match status" value="2"/>
</dbReference>
<dbReference type="PRINTS" id="PR00991">
    <property type="entry name" value="6PFRUCTKNASE"/>
</dbReference>
<accession>A0A2U3XEX2</accession>
<dbReference type="SMART" id="SM00855">
    <property type="entry name" value="PGAM"/>
    <property type="match status" value="1"/>
</dbReference>
<dbReference type="Gene3D" id="3.40.50.1240">
    <property type="entry name" value="Phosphoglycerate mutase-like"/>
    <property type="match status" value="2"/>
</dbReference>
<dbReference type="GO" id="GO:0043540">
    <property type="term" value="C:6-phosphofructo-2-kinase/fructose-2,6-biphosphatase complex"/>
    <property type="evidence" value="ECO:0007669"/>
    <property type="project" value="TreeGrafter"/>
</dbReference>
<dbReference type="InterPro" id="IPR013078">
    <property type="entry name" value="His_Pase_superF_clade-1"/>
</dbReference>
<dbReference type="GeneID" id="102741145"/>
<evidence type="ECO:0000256" key="7">
    <source>
        <dbReference type="ARBA" id="ARBA00022777"/>
    </source>
</evidence>
<name>A0A2U3XEX2_LEPWE</name>
<dbReference type="CTD" id="5207"/>
<keyword evidence="8" id="KW-0378">Hydrolase</keyword>
<evidence type="ECO:0000256" key="4">
    <source>
        <dbReference type="ARBA" id="ARBA00022553"/>
    </source>
</evidence>
<dbReference type="InterPro" id="IPR013079">
    <property type="entry name" value="6Phosfructo_kin"/>
</dbReference>
<dbReference type="SUPFAM" id="SSF52540">
    <property type="entry name" value="P-loop containing nucleoside triphosphate hydrolases"/>
    <property type="match status" value="1"/>
</dbReference>
<evidence type="ECO:0000259" key="12">
    <source>
        <dbReference type="Pfam" id="PF01591"/>
    </source>
</evidence>
<dbReference type="RefSeq" id="XP_006730032.1">
    <property type="nucleotide sequence ID" value="XM_006729969.2"/>
</dbReference>
<proteinExistence type="inferred from homology"/>
<dbReference type="InterPro" id="IPR001345">
    <property type="entry name" value="PG/BPGM_mutase_AS"/>
</dbReference>
<dbReference type="Proteomes" id="UP000245341">
    <property type="component" value="Unplaced"/>
</dbReference>
<feature type="domain" description="6-phosphofructo-2-kinase" evidence="12">
    <location>
        <begin position="1"/>
        <end position="79"/>
    </location>
</feature>
<evidence type="ECO:0000256" key="11">
    <source>
        <dbReference type="PIRSR" id="PIRSR613078-2"/>
    </source>
</evidence>
<keyword evidence="10" id="KW-0511">Multifunctional enzyme</keyword>
<keyword evidence="6" id="KW-0547">Nucleotide-binding</keyword>
<dbReference type="Gene3D" id="3.40.50.300">
    <property type="entry name" value="P-loop containing nucleotide triphosphate hydrolases"/>
    <property type="match status" value="1"/>
</dbReference>
<dbReference type="InterPro" id="IPR003094">
    <property type="entry name" value="6Pfruct_kin"/>
</dbReference>
<keyword evidence="5" id="KW-0808">Transferase</keyword>
<keyword evidence="9" id="KW-0067">ATP-binding</keyword>
<keyword evidence="7" id="KW-0418">Kinase</keyword>
<comment type="function">
    <text evidence="1">Synthesis and degradation of fructose 2,6-bisphosphate.</text>
</comment>
<dbReference type="InterPro" id="IPR029033">
    <property type="entry name" value="His_PPase_superfam"/>
</dbReference>
<gene>
    <name evidence="14" type="primary">PFKFB1</name>
</gene>
<protein>
    <submittedName>
        <fullName evidence="14">6-phosphofructo-2-kinase/fructose-2, 6-bisphosphatase 1</fullName>
    </submittedName>
</protein>
<feature type="binding site" evidence="11">
    <location>
        <position position="136"/>
    </location>
    <ligand>
        <name>substrate</name>
    </ligand>
</feature>
<dbReference type="GO" id="GO:0005524">
    <property type="term" value="F:ATP binding"/>
    <property type="evidence" value="ECO:0007669"/>
    <property type="project" value="UniProtKB-KW"/>
</dbReference>
<dbReference type="InterPro" id="IPR027417">
    <property type="entry name" value="P-loop_NTPase"/>
</dbReference>
<dbReference type="KEGG" id="lww:102741145"/>
<organism evidence="13 14">
    <name type="scientific">Leptonychotes weddellii</name>
    <name type="common">Weddell seal</name>
    <name type="synonym">Otaria weddellii</name>
    <dbReference type="NCBI Taxonomy" id="9713"/>
    <lineage>
        <taxon>Eukaryota</taxon>
        <taxon>Metazoa</taxon>
        <taxon>Chordata</taxon>
        <taxon>Craniata</taxon>
        <taxon>Vertebrata</taxon>
        <taxon>Euteleostomi</taxon>
        <taxon>Mammalia</taxon>
        <taxon>Eutheria</taxon>
        <taxon>Laurasiatheria</taxon>
        <taxon>Carnivora</taxon>
        <taxon>Caniformia</taxon>
        <taxon>Pinnipedia</taxon>
        <taxon>Phocidae</taxon>
        <taxon>Monachinae</taxon>
        <taxon>Lobodontini</taxon>
        <taxon>Leptonychotes</taxon>
    </lineage>
</organism>
<dbReference type="GO" id="GO:0004331">
    <property type="term" value="F:fructose-2,6-bisphosphate 2-phosphatase activity"/>
    <property type="evidence" value="ECO:0007669"/>
    <property type="project" value="TreeGrafter"/>
</dbReference>
<reference evidence="14" key="1">
    <citation type="submission" date="2025-08" db="UniProtKB">
        <authorList>
            <consortium name="RefSeq"/>
        </authorList>
    </citation>
    <scope>IDENTIFICATION</scope>
    <source>
        <tissue evidence="14">Liver</tissue>
    </source>
</reference>
<evidence type="ECO:0000256" key="1">
    <source>
        <dbReference type="ARBA" id="ARBA00003771"/>
    </source>
</evidence>
<keyword evidence="13" id="KW-1185">Reference proteome</keyword>
<dbReference type="STRING" id="9713.A0A2U3XEX2"/>
<sequence length="264" mass="30489">QVKLGSPDYIDCDREKVLEDFLKRIECYKVNYQPLDDELDSHLSYIKIFDVGTRYMVNRVQDHIQSRTVYYLMNIHVTPRSIYLCRHGESELNLRGRIGGDSGLSARGKQYAYALANFIQSQGISSLKVWTSHMKRTIQTAEALGVPYEQWKALNEIDASYEDLVQRLEPVIMELERQENVLVICHQAVMRCLLAYFLDKSSDELPYLKCPLHTVLKLTPVAYGCKVESIYLNVEAVNTHREKPENVDITREPEEALDTVPAHY</sequence>
<dbReference type="PROSITE" id="PS00175">
    <property type="entry name" value="PG_MUTASE"/>
    <property type="match status" value="1"/>
</dbReference>
<dbReference type="AlphaFoldDB" id="A0A2U3XEX2"/>
<feature type="non-terminal residue" evidence="14">
    <location>
        <position position="1"/>
    </location>
</feature>
<dbReference type="GO" id="GO:0006003">
    <property type="term" value="P:fructose 2,6-bisphosphate metabolic process"/>
    <property type="evidence" value="ECO:0007669"/>
    <property type="project" value="InterPro"/>
</dbReference>
<dbReference type="GO" id="GO:0006000">
    <property type="term" value="P:fructose metabolic process"/>
    <property type="evidence" value="ECO:0007669"/>
    <property type="project" value="InterPro"/>
</dbReference>
<evidence type="ECO:0000256" key="9">
    <source>
        <dbReference type="ARBA" id="ARBA00022840"/>
    </source>
</evidence>
<dbReference type="OrthoDB" id="267323at2759"/>
<evidence type="ECO:0000256" key="5">
    <source>
        <dbReference type="ARBA" id="ARBA00022679"/>
    </source>
</evidence>
<dbReference type="FunFam" id="3.40.50.1240:FF:000138">
    <property type="match status" value="1"/>
</dbReference>
<dbReference type="SUPFAM" id="SSF53254">
    <property type="entry name" value="Phosphoglycerate mutase-like"/>
    <property type="match status" value="1"/>
</dbReference>
<evidence type="ECO:0000256" key="6">
    <source>
        <dbReference type="ARBA" id="ARBA00022741"/>
    </source>
</evidence>
<feature type="binding site" evidence="11">
    <location>
        <begin position="86"/>
        <end position="93"/>
    </location>
    <ligand>
        <name>substrate</name>
    </ligand>
</feature>
<dbReference type="GO" id="GO:0003873">
    <property type="term" value="F:6-phosphofructo-2-kinase activity"/>
    <property type="evidence" value="ECO:0007669"/>
    <property type="project" value="InterPro"/>
</dbReference>
<keyword evidence="4" id="KW-0597">Phosphoprotein</keyword>
<evidence type="ECO:0000256" key="2">
    <source>
        <dbReference type="ARBA" id="ARBA00008408"/>
    </source>
</evidence>
<dbReference type="PANTHER" id="PTHR10606:SF15">
    <property type="entry name" value="6-PHOSPHOFRUCTO-2-KINASE_FRUCTOSE-2,6-BISPHOSPHATASE 1"/>
    <property type="match status" value="1"/>
</dbReference>
<evidence type="ECO:0000256" key="3">
    <source>
        <dbReference type="ARBA" id="ARBA00011738"/>
    </source>
</evidence>
<dbReference type="PIRSF" id="PIRSF000709">
    <property type="entry name" value="6PFK_2-Ptase"/>
    <property type="match status" value="1"/>
</dbReference>
<evidence type="ECO:0000313" key="13">
    <source>
        <dbReference type="Proteomes" id="UP000245341"/>
    </source>
</evidence>
<evidence type="ECO:0000313" key="14">
    <source>
        <dbReference type="RefSeq" id="XP_006730032.1"/>
    </source>
</evidence>
<dbReference type="CDD" id="cd07067">
    <property type="entry name" value="HP_PGM_like"/>
    <property type="match status" value="1"/>
</dbReference>
<evidence type="ECO:0000256" key="8">
    <source>
        <dbReference type="ARBA" id="ARBA00022801"/>
    </source>
</evidence>
<dbReference type="Pfam" id="PF01591">
    <property type="entry name" value="6PF2K"/>
    <property type="match status" value="1"/>
</dbReference>
<evidence type="ECO:0000256" key="10">
    <source>
        <dbReference type="ARBA" id="ARBA00023268"/>
    </source>
</evidence>